<dbReference type="AlphaFoldDB" id="F0EWG8"/>
<organism evidence="1 2">
    <name type="scientific">Kingella denitrificans ATCC 33394</name>
    <dbReference type="NCBI Taxonomy" id="888741"/>
    <lineage>
        <taxon>Bacteria</taxon>
        <taxon>Pseudomonadati</taxon>
        <taxon>Pseudomonadota</taxon>
        <taxon>Betaproteobacteria</taxon>
        <taxon>Neisseriales</taxon>
        <taxon>Neisseriaceae</taxon>
        <taxon>Kingella</taxon>
    </lineage>
</organism>
<dbReference type="Proteomes" id="UP000004088">
    <property type="component" value="Unassembled WGS sequence"/>
</dbReference>
<evidence type="ECO:0000313" key="2">
    <source>
        <dbReference type="Proteomes" id="UP000004088"/>
    </source>
</evidence>
<gene>
    <name evidence="1" type="ORF">HMPREF9098_0202</name>
</gene>
<sequence length="179" mass="20398">MKPNAKKQPAHGTIQVQAAFGALIDLQTALVWVFFAQRAVLPRLCVAAVLRAAIVHQHIRFGAQRRAMLQLRVVRAMHFHIQLRLMAFIQAAAACAAVQRQPLFQFVIRLRAAVAQGDARATARIQRRQRKTAVQRHRPPLIQMGKRQLHFRIITLPLHGFRQRQLMLHQRRLSAAAGR</sequence>
<dbReference type="HOGENOM" id="CLU_1501574_0_0_4"/>
<evidence type="ECO:0000313" key="1">
    <source>
        <dbReference type="EMBL" id="EGC18396.1"/>
    </source>
</evidence>
<keyword evidence="2" id="KW-1185">Reference proteome</keyword>
<dbReference type="EMBL" id="AEWV01000005">
    <property type="protein sequence ID" value="EGC18396.1"/>
    <property type="molecule type" value="Genomic_DNA"/>
</dbReference>
<reference evidence="1 2" key="1">
    <citation type="submission" date="2011-01" db="EMBL/GenBank/DDBJ databases">
        <authorList>
            <person name="Muzny D."/>
            <person name="Qin X."/>
            <person name="Deng J."/>
            <person name="Jiang H."/>
            <person name="Liu Y."/>
            <person name="Qu J."/>
            <person name="Song X.-Z."/>
            <person name="Zhang L."/>
            <person name="Thornton R."/>
            <person name="Coyle M."/>
            <person name="Francisco L."/>
            <person name="Jackson L."/>
            <person name="Javaid M."/>
            <person name="Korchina V."/>
            <person name="Kovar C."/>
            <person name="Mata R."/>
            <person name="Mathew T."/>
            <person name="Ngo R."/>
            <person name="Nguyen L."/>
            <person name="Nguyen N."/>
            <person name="Okwuonu G."/>
            <person name="Ongeri F."/>
            <person name="Pham C."/>
            <person name="Simmons D."/>
            <person name="Wilczek-Boney K."/>
            <person name="Hale W."/>
            <person name="Jakkamsetti A."/>
            <person name="Pham P."/>
            <person name="Ruth R."/>
            <person name="San Lucas F."/>
            <person name="Warren J."/>
            <person name="Zhang J."/>
            <person name="Zhao Z."/>
            <person name="Zhou C."/>
            <person name="Zhu D."/>
            <person name="Lee S."/>
            <person name="Bess C."/>
            <person name="Blankenburg K."/>
            <person name="Forbes L."/>
            <person name="Fu Q."/>
            <person name="Gubbala S."/>
            <person name="Hirani K."/>
            <person name="Jayaseelan J.C."/>
            <person name="Lara F."/>
            <person name="Munidasa M."/>
            <person name="Palculict T."/>
            <person name="Patil S."/>
            <person name="Pu L.-L."/>
            <person name="Saada N."/>
            <person name="Tang L."/>
            <person name="Weissenberger G."/>
            <person name="Zhu Y."/>
            <person name="Hemphill L."/>
            <person name="Shang Y."/>
            <person name="Youmans B."/>
            <person name="Ayvaz T."/>
            <person name="Ross M."/>
            <person name="Santibanez J."/>
            <person name="Aqrawi P."/>
            <person name="Gross S."/>
            <person name="Joshi V."/>
            <person name="Fowler G."/>
            <person name="Nazareth L."/>
            <person name="Reid J."/>
            <person name="Worley K."/>
            <person name="Petrosino J."/>
            <person name="Highlander S."/>
            <person name="Gibbs R."/>
        </authorList>
    </citation>
    <scope>NUCLEOTIDE SEQUENCE [LARGE SCALE GENOMIC DNA]</scope>
    <source>
        <strain evidence="1 2">ATCC 33394</strain>
    </source>
</reference>
<comment type="caution">
    <text evidence="1">The sequence shown here is derived from an EMBL/GenBank/DDBJ whole genome shotgun (WGS) entry which is preliminary data.</text>
</comment>
<proteinExistence type="predicted"/>
<dbReference type="STRING" id="888741.HMPREF9098_0202"/>
<accession>F0EWG8</accession>
<protein>
    <submittedName>
        <fullName evidence="1">Uncharacterized protein</fullName>
    </submittedName>
</protein>
<name>F0EWG8_9NEIS</name>